<dbReference type="OrthoDB" id="8116893at2"/>
<feature type="signal peptide" evidence="1">
    <location>
        <begin position="1"/>
        <end position="20"/>
    </location>
</feature>
<name>A0A4Q2S7F7_9HYPH</name>
<organism evidence="2 3">
    <name type="scientific">Ciceribacter ferrooxidans</name>
    <dbReference type="NCBI Taxonomy" id="2509717"/>
    <lineage>
        <taxon>Bacteria</taxon>
        <taxon>Pseudomonadati</taxon>
        <taxon>Pseudomonadota</taxon>
        <taxon>Alphaproteobacteria</taxon>
        <taxon>Hyphomicrobiales</taxon>
        <taxon>Rhizobiaceae</taxon>
        <taxon>Ciceribacter</taxon>
    </lineage>
</organism>
<gene>
    <name evidence="2" type="ORF">EUU22_23410</name>
</gene>
<keyword evidence="1" id="KW-0732">Signal</keyword>
<reference evidence="2 3" key="1">
    <citation type="submission" date="2019-01" db="EMBL/GenBank/DDBJ databases">
        <authorList>
            <person name="Deng T."/>
        </authorList>
    </citation>
    <scope>NUCLEOTIDE SEQUENCE [LARGE SCALE GENOMIC DNA]</scope>
    <source>
        <strain evidence="2 3">F8825</strain>
    </source>
</reference>
<dbReference type="AlphaFoldDB" id="A0A4Q2S7F7"/>
<dbReference type="EMBL" id="SDVB01000380">
    <property type="protein sequence ID" value="RYB98038.1"/>
    <property type="molecule type" value="Genomic_DNA"/>
</dbReference>
<evidence type="ECO:0000256" key="1">
    <source>
        <dbReference type="SAM" id="SignalP"/>
    </source>
</evidence>
<proteinExistence type="predicted"/>
<feature type="chain" id="PRO_5020482258" evidence="1">
    <location>
        <begin position="21"/>
        <end position="222"/>
    </location>
</feature>
<dbReference type="RefSeq" id="WP_129334374.1">
    <property type="nucleotide sequence ID" value="NZ_SDVB01000380.1"/>
</dbReference>
<keyword evidence="3" id="KW-1185">Reference proteome</keyword>
<accession>A0A4Q2S7F7</accession>
<evidence type="ECO:0000313" key="3">
    <source>
        <dbReference type="Proteomes" id="UP000291088"/>
    </source>
</evidence>
<evidence type="ECO:0000313" key="2">
    <source>
        <dbReference type="EMBL" id="RYB98038.1"/>
    </source>
</evidence>
<dbReference type="Proteomes" id="UP000291088">
    <property type="component" value="Unassembled WGS sequence"/>
</dbReference>
<protein>
    <submittedName>
        <fullName evidence="2">Uncharacterized protein</fullName>
    </submittedName>
</protein>
<comment type="caution">
    <text evidence="2">The sequence shown here is derived from an EMBL/GenBank/DDBJ whole genome shotgun (WGS) entry which is preliminary data.</text>
</comment>
<sequence length="222" mass="24677">MKTLAVTLLATVAMIGAAQADDMDVYQTCWAEASTAVLDSKGISEETLKEAVLNADGMCEYQRINVMASGQSPKEMREYMEVQLYRANPVPETEVAAVSPSMKPYEAPSYTPKGEFNLFNVGTGFLCTFPTDVDNARQLVESGRLELVAQIGGCVAFDKTIEVEEVDRFGWTRKVRYISPEGKMITAFTSERTFKTRSEWTLRACQRVGNEWSGCLDAVYKN</sequence>